<feature type="compositionally biased region" description="Basic and acidic residues" evidence="1">
    <location>
        <begin position="122"/>
        <end position="137"/>
    </location>
</feature>
<sequence length="373" mass="41944">MSHTPSQASGSLLRCNASSAALAGIRSSLKQCSRFLRSQNDNLRSTTWETVDSPISPKDLNCADLDSKSSSISSGKRRPRHDAIPSAPPVGTRRSTKSLSHLPERNRVISIPKLSCSSPLKRRIDSNDDKDLEDHPSDVGGSERPLKKMRIESCLRLDDQMPSCSKSVVESNLTATAPLPKWQPPRSSPLGPRTSKYRRRSKQSYYPSRGPTKSTPNLFIRCVSHAFQLDNKNRNPSLQTPQWCEDLLVSGLKDYLHPNYQCRHIFHPSDPEFDEEWSDETWSDEEWSDSEDEEFEDCPPSPPDSGDVSDVDMDVTILAPEEHTPEANQDLELHIKSHWKWHTPSKCSSSLSLPWRPESDVRSEKALSMAIST</sequence>
<dbReference type="AlphaFoldDB" id="A0AAV5AKS4"/>
<feature type="region of interest" description="Disordered" evidence="1">
    <location>
        <begin position="274"/>
        <end position="311"/>
    </location>
</feature>
<accession>A0AAV5AKS4</accession>
<organism evidence="2 3">
    <name type="scientific">Clathrus columnatus</name>
    <dbReference type="NCBI Taxonomy" id="1419009"/>
    <lineage>
        <taxon>Eukaryota</taxon>
        <taxon>Fungi</taxon>
        <taxon>Dikarya</taxon>
        <taxon>Basidiomycota</taxon>
        <taxon>Agaricomycotina</taxon>
        <taxon>Agaricomycetes</taxon>
        <taxon>Phallomycetidae</taxon>
        <taxon>Phallales</taxon>
        <taxon>Clathraceae</taxon>
        <taxon>Clathrus</taxon>
    </lineage>
</organism>
<reference evidence="2" key="1">
    <citation type="submission" date="2021-10" db="EMBL/GenBank/DDBJ databases">
        <title>De novo Genome Assembly of Clathrus columnatus (Basidiomycota, Fungi) Using Illumina and Nanopore Sequence Data.</title>
        <authorList>
            <person name="Ogiso-Tanaka E."/>
            <person name="Itagaki H."/>
            <person name="Hosoya T."/>
            <person name="Hosaka K."/>
        </authorList>
    </citation>
    <scope>NUCLEOTIDE SEQUENCE</scope>
    <source>
        <strain evidence="2">MO-923</strain>
    </source>
</reference>
<feature type="compositionally biased region" description="Acidic residues" evidence="1">
    <location>
        <begin position="274"/>
        <end position="297"/>
    </location>
</feature>
<dbReference type="EMBL" id="BPWL01000009">
    <property type="protein sequence ID" value="GJJ13688.1"/>
    <property type="molecule type" value="Genomic_DNA"/>
</dbReference>
<keyword evidence="3" id="KW-1185">Reference proteome</keyword>
<proteinExistence type="predicted"/>
<comment type="caution">
    <text evidence="2">The sequence shown here is derived from an EMBL/GenBank/DDBJ whole genome shotgun (WGS) entry which is preliminary data.</text>
</comment>
<feature type="region of interest" description="Disordered" evidence="1">
    <location>
        <begin position="59"/>
        <end position="104"/>
    </location>
</feature>
<evidence type="ECO:0000313" key="3">
    <source>
        <dbReference type="Proteomes" id="UP001050691"/>
    </source>
</evidence>
<feature type="region of interest" description="Disordered" evidence="1">
    <location>
        <begin position="177"/>
        <end position="212"/>
    </location>
</feature>
<evidence type="ECO:0000313" key="2">
    <source>
        <dbReference type="EMBL" id="GJJ13688.1"/>
    </source>
</evidence>
<protein>
    <submittedName>
        <fullName evidence="2">Uncharacterized protein</fullName>
    </submittedName>
</protein>
<evidence type="ECO:0000256" key="1">
    <source>
        <dbReference type="SAM" id="MobiDB-lite"/>
    </source>
</evidence>
<name>A0AAV5AKS4_9AGAM</name>
<dbReference type="Proteomes" id="UP001050691">
    <property type="component" value="Unassembled WGS sequence"/>
</dbReference>
<gene>
    <name evidence="2" type="ORF">Clacol_007944</name>
</gene>
<feature type="compositionally biased region" description="Polar residues" evidence="1">
    <location>
        <begin position="203"/>
        <end position="212"/>
    </location>
</feature>
<feature type="region of interest" description="Disordered" evidence="1">
    <location>
        <begin position="119"/>
        <end position="146"/>
    </location>
</feature>